<dbReference type="AlphaFoldDB" id="A0A972FRS5"/>
<evidence type="ECO:0000256" key="17">
    <source>
        <dbReference type="ARBA" id="ARBA00024827"/>
    </source>
</evidence>
<evidence type="ECO:0000256" key="19">
    <source>
        <dbReference type="SAM" id="Phobius"/>
    </source>
</evidence>
<dbReference type="InterPro" id="IPR011990">
    <property type="entry name" value="TPR-like_helical_dom_sf"/>
</dbReference>
<dbReference type="PRINTS" id="PR00344">
    <property type="entry name" value="BCTRLSENSOR"/>
</dbReference>
<comment type="caution">
    <text evidence="21">The sequence shown here is derived from an EMBL/GenBank/DDBJ whole genome shotgun (WGS) entry which is preliminary data.</text>
</comment>
<evidence type="ECO:0000256" key="13">
    <source>
        <dbReference type="ARBA" id="ARBA00022840"/>
    </source>
</evidence>
<evidence type="ECO:0000256" key="4">
    <source>
        <dbReference type="ARBA" id="ARBA00012438"/>
    </source>
</evidence>
<evidence type="ECO:0000256" key="1">
    <source>
        <dbReference type="ARBA" id="ARBA00000085"/>
    </source>
</evidence>
<dbReference type="GO" id="GO:0016020">
    <property type="term" value="C:membrane"/>
    <property type="evidence" value="ECO:0007669"/>
    <property type="project" value="InterPro"/>
</dbReference>
<dbReference type="GO" id="GO:0000155">
    <property type="term" value="F:phosphorelay sensor kinase activity"/>
    <property type="evidence" value="ECO:0007669"/>
    <property type="project" value="InterPro"/>
</dbReference>
<comment type="function">
    <text evidence="17">Member of the two-component regulatory system NreB/NreC involved in the control of dissimilatory nitrate/nitrite reduction in response to oxygen. NreB functions as a direct oxygen sensor histidine kinase which is autophosphorylated, in the absence of oxygen, probably at the conserved histidine residue, and transfers its phosphate group probably to a conserved aspartate residue of NreC. NreB/NreC activates the expression of the nitrate (narGHJI) and nitrite (nir) reductase operons, as well as the putative nitrate transporter gene narT.</text>
</comment>
<dbReference type="InterPro" id="IPR004358">
    <property type="entry name" value="Sig_transdc_His_kin-like_C"/>
</dbReference>
<feature type="transmembrane region" description="Helical" evidence="19">
    <location>
        <begin position="312"/>
        <end position="331"/>
    </location>
</feature>
<dbReference type="SUPFAM" id="SSF55874">
    <property type="entry name" value="ATPase domain of HSP90 chaperone/DNA topoisomerase II/histidine kinase"/>
    <property type="match status" value="1"/>
</dbReference>
<keyword evidence="7" id="KW-0963">Cytoplasm</keyword>
<evidence type="ECO:0000256" key="10">
    <source>
        <dbReference type="ARBA" id="ARBA00022723"/>
    </source>
</evidence>
<comment type="subcellular location">
    <subcellularLocation>
        <location evidence="3">Cytoplasm</location>
    </subcellularLocation>
</comment>
<keyword evidence="6" id="KW-0004">4Fe-4S</keyword>
<proteinExistence type="predicted"/>
<evidence type="ECO:0000256" key="7">
    <source>
        <dbReference type="ARBA" id="ARBA00022490"/>
    </source>
</evidence>
<sequence length="561" mass="63496">MALPCHATSSPDSLQIYIDKYDYVGARNFANRFCEKAWRNKEYLSYTKCLIAHAEMYVLVNDPEASHKLLFEGLRKVEQANLLVPQVMIRNRIGAIFAKSESYRASMKYMRSAWQLSLQTHNDSLISRCEQSIFYSYLMMHVRDSSKYFSDRIYKYAKKTKDNSEFHRAHTNICAYYFEFEEYDIGKKYLDSSVYYANRTANPQIIEDASMNAAAFYVKPFKNYAAAKKIYDKYFQDHASDTTSSAMANFYHTYSEILEKTGHPDEAITYLNKAIAIKEKAYAADRDRLVWNIESKYKIKKIEDGFAKKNKIMLIILAVLILTLILFYFYMQNTRLKQKNKLQLLQNETQQQILGATLDGQETERHKIAGVLHDNISAMLSSASLQLSAFSAGNPDKSAGVSKVREIIGMAHETVRELSHELVPVLLSKFGLAYAVNDLSERNSTDTLSIKAQMAQEAQKRFDAEFEMKVFFITSELINNVVKHSKATEAFVKIGADEGQLSVVISDNGNGFSSDTSSDGFGLTQIKARVAAMKGKINIDSKPGAGTSIHISLPIPLAPLS</sequence>
<dbReference type="InterPro" id="IPR005467">
    <property type="entry name" value="His_kinase_dom"/>
</dbReference>
<dbReference type="Proteomes" id="UP000712080">
    <property type="component" value="Unassembled WGS sequence"/>
</dbReference>
<evidence type="ECO:0000259" key="20">
    <source>
        <dbReference type="PROSITE" id="PS50109"/>
    </source>
</evidence>
<dbReference type="PANTHER" id="PTHR24421:SF10">
    <property type="entry name" value="NITRATE_NITRITE SENSOR PROTEIN NARQ"/>
    <property type="match status" value="1"/>
</dbReference>
<dbReference type="EMBL" id="JAAMPU010000100">
    <property type="protein sequence ID" value="NMH27308.1"/>
    <property type="molecule type" value="Genomic_DNA"/>
</dbReference>
<dbReference type="GO" id="GO:0005524">
    <property type="term" value="F:ATP binding"/>
    <property type="evidence" value="ECO:0007669"/>
    <property type="project" value="UniProtKB-KW"/>
</dbReference>
<evidence type="ECO:0000256" key="18">
    <source>
        <dbReference type="ARBA" id="ARBA00030800"/>
    </source>
</evidence>
<dbReference type="InterPro" id="IPR050482">
    <property type="entry name" value="Sensor_HK_TwoCompSys"/>
</dbReference>
<dbReference type="GO" id="GO:0005737">
    <property type="term" value="C:cytoplasm"/>
    <property type="evidence" value="ECO:0007669"/>
    <property type="project" value="UniProtKB-SubCell"/>
</dbReference>
<dbReference type="SUPFAM" id="SSF48452">
    <property type="entry name" value="TPR-like"/>
    <property type="match status" value="1"/>
</dbReference>
<feature type="domain" description="Histidine kinase" evidence="20">
    <location>
        <begin position="473"/>
        <end position="557"/>
    </location>
</feature>
<dbReference type="PANTHER" id="PTHR24421">
    <property type="entry name" value="NITRATE/NITRITE SENSOR PROTEIN NARX-RELATED"/>
    <property type="match status" value="1"/>
</dbReference>
<keyword evidence="14" id="KW-0408">Iron</keyword>
<accession>A0A972FRS5</accession>
<keyword evidence="16" id="KW-0411">Iron-sulfur</keyword>
<evidence type="ECO:0000256" key="14">
    <source>
        <dbReference type="ARBA" id="ARBA00023004"/>
    </source>
</evidence>
<keyword evidence="10" id="KW-0479">Metal-binding</keyword>
<dbReference type="GO" id="GO:0046872">
    <property type="term" value="F:metal ion binding"/>
    <property type="evidence" value="ECO:0007669"/>
    <property type="project" value="UniProtKB-KW"/>
</dbReference>
<dbReference type="GO" id="GO:0051539">
    <property type="term" value="F:4 iron, 4 sulfur cluster binding"/>
    <property type="evidence" value="ECO:0007669"/>
    <property type="project" value="UniProtKB-KW"/>
</dbReference>
<keyword evidence="11" id="KW-0547">Nucleotide-binding</keyword>
<gene>
    <name evidence="21" type="ORF">G6047_04620</name>
</gene>
<dbReference type="InterPro" id="IPR003594">
    <property type="entry name" value="HATPase_dom"/>
</dbReference>
<dbReference type="GO" id="GO:0046983">
    <property type="term" value="F:protein dimerization activity"/>
    <property type="evidence" value="ECO:0007669"/>
    <property type="project" value="InterPro"/>
</dbReference>
<dbReference type="PROSITE" id="PS50109">
    <property type="entry name" value="HIS_KIN"/>
    <property type="match status" value="1"/>
</dbReference>
<dbReference type="Pfam" id="PF02518">
    <property type="entry name" value="HATPase_c"/>
    <property type="match status" value="1"/>
</dbReference>
<evidence type="ECO:0000256" key="2">
    <source>
        <dbReference type="ARBA" id="ARBA00001966"/>
    </source>
</evidence>
<protein>
    <recommendedName>
        <fullName evidence="5">Oxygen sensor histidine kinase NreB</fullName>
        <ecNumber evidence="4">2.7.13.3</ecNumber>
    </recommendedName>
    <alternativeName>
        <fullName evidence="18">Nitrogen regulation protein B</fullName>
    </alternativeName>
</protein>
<evidence type="ECO:0000256" key="15">
    <source>
        <dbReference type="ARBA" id="ARBA00023012"/>
    </source>
</evidence>
<keyword evidence="8" id="KW-0597">Phosphoprotein</keyword>
<reference evidence="21" key="1">
    <citation type="submission" date="2020-02" db="EMBL/GenBank/DDBJ databases">
        <title>Flavobacterium sp. genome.</title>
        <authorList>
            <person name="Jung H.S."/>
            <person name="Baek J.H."/>
            <person name="Jeon C.O."/>
        </authorList>
    </citation>
    <scope>NUCLEOTIDE SEQUENCE</scope>
    <source>
        <strain evidence="21">SE-s28</strain>
    </source>
</reference>
<dbReference type="EC" id="2.7.13.3" evidence="4"/>
<dbReference type="SMART" id="SM00387">
    <property type="entry name" value="HATPase_c"/>
    <property type="match status" value="1"/>
</dbReference>
<evidence type="ECO:0000256" key="11">
    <source>
        <dbReference type="ARBA" id="ARBA00022741"/>
    </source>
</evidence>
<evidence type="ECO:0000256" key="8">
    <source>
        <dbReference type="ARBA" id="ARBA00022553"/>
    </source>
</evidence>
<dbReference type="RefSeq" id="WP_169526314.1">
    <property type="nucleotide sequence ID" value="NZ_JAAMPU010000100.1"/>
</dbReference>
<comment type="catalytic activity">
    <reaction evidence="1">
        <text>ATP + protein L-histidine = ADP + protein N-phospho-L-histidine.</text>
        <dbReference type="EC" id="2.7.13.3"/>
    </reaction>
</comment>
<dbReference type="Gene3D" id="1.20.5.1930">
    <property type="match status" value="1"/>
</dbReference>
<dbReference type="Gene3D" id="1.25.40.10">
    <property type="entry name" value="Tetratricopeptide repeat domain"/>
    <property type="match status" value="1"/>
</dbReference>
<keyword evidence="13" id="KW-0067">ATP-binding</keyword>
<dbReference type="Gene3D" id="3.30.565.10">
    <property type="entry name" value="Histidine kinase-like ATPase, C-terminal domain"/>
    <property type="match status" value="1"/>
</dbReference>
<evidence type="ECO:0000256" key="16">
    <source>
        <dbReference type="ARBA" id="ARBA00023014"/>
    </source>
</evidence>
<keyword evidence="19" id="KW-0472">Membrane</keyword>
<keyword evidence="19" id="KW-0812">Transmembrane</keyword>
<keyword evidence="19" id="KW-1133">Transmembrane helix</keyword>
<name>A0A972FRS5_9FLAO</name>
<evidence type="ECO:0000256" key="3">
    <source>
        <dbReference type="ARBA" id="ARBA00004496"/>
    </source>
</evidence>
<keyword evidence="15" id="KW-0902">Two-component regulatory system</keyword>
<evidence type="ECO:0000256" key="12">
    <source>
        <dbReference type="ARBA" id="ARBA00022777"/>
    </source>
</evidence>
<keyword evidence="9" id="KW-0808">Transferase</keyword>
<comment type="cofactor">
    <cofactor evidence="2">
        <name>[4Fe-4S] cluster</name>
        <dbReference type="ChEBI" id="CHEBI:49883"/>
    </cofactor>
</comment>
<organism evidence="21 22">
    <name type="scientific">Flavobacterium silvaticum</name>
    <dbReference type="NCBI Taxonomy" id="1852020"/>
    <lineage>
        <taxon>Bacteria</taxon>
        <taxon>Pseudomonadati</taxon>
        <taxon>Bacteroidota</taxon>
        <taxon>Flavobacteriia</taxon>
        <taxon>Flavobacteriales</taxon>
        <taxon>Flavobacteriaceae</taxon>
        <taxon>Flavobacterium</taxon>
    </lineage>
</organism>
<evidence type="ECO:0000256" key="6">
    <source>
        <dbReference type="ARBA" id="ARBA00022485"/>
    </source>
</evidence>
<evidence type="ECO:0000256" key="9">
    <source>
        <dbReference type="ARBA" id="ARBA00022679"/>
    </source>
</evidence>
<dbReference type="InterPro" id="IPR011712">
    <property type="entry name" value="Sig_transdc_His_kin_sub3_dim/P"/>
</dbReference>
<dbReference type="InterPro" id="IPR036890">
    <property type="entry name" value="HATPase_C_sf"/>
</dbReference>
<keyword evidence="12 21" id="KW-0418">Kinase</keyword>
<evidence type="ECO:0000256" key="5">
    <source>
        <dbReference type="ARBA" id="ARBA00017322"/>
    </source>
</evidence>
<dbReference type="Pfam" id="PF07730">
    <property type="entry name" value="HisKA_3"/>
    <property type="match status" value="1"/>
</dbReference>
<evidence type="ECO:0000313" key="22">
    <source>
        <dbReference type="Proteomes" id="UP000712080"/>
    </source>
</evidence>
<dbReference type="CDD" id="cd16917">
    <property type="entry name" value="HATPase_UhpB-NarQ-NarX-like"/>
    <property type="match status" value="1"/>
</dbReference>
<evidence type="ECO:0000313" key="21">
    <source>
        <dbReference type="EMBL" id="NMH27308.1"/>
    </source>
</evidence>
<keyword evidence="22" id="KW-1185">Reference proteome</keyword>